<gene>
    <name evidence="1" type="ORF">HPB47_022009</name>
</gene>
<dbReference type="EMBL" id="JABSTQ010009247">
    <property type="protein sequence ID" value="KAG0431188.1"/>
    <property type="molecule type" value="Genomic_DNA"/>
</dbReference>
<proteinExistence type="predicted"/>
<accession>A0AC60QBW9</accession>
<protein>
    <submittedName>
        <fullName evidence="1">Uncharacterized protein</fullName>
    </submittedName>
</protein>
<sequence length="92" mass="10563">MEKTLDSHARQYERPAQAQTSNHIKVNLQCDGATFTDPRFPDIYMVIYNIRPECFAFSLSFSKSWPAKDGVKFKNAIQKALTELKDCLTRSC</sequence>
<dbReference type="Proteomes" id="UP000805193">
    <property type="component" value="Unassembled WGS sequence"/>
</dbReference>
<reference evidence="1 2" key="1">
    <citation type="journal article" date="2020" name="Cell">
        <title>Large-Scale Comparative Analyses of Tick Genomes Elucidate Their Genetic Diversity and Vector Capacities.</title>
        <authorList>
            <consortium name="Tick Genome and Microbiome Consortium (TIGMIC)"/>
            <person name="Jia N."/>
            <person name="Wang J."/>
            <person name="Shi W."/>
            <person name="Du L."/>
            <person name="Sun Y."/>
            <person name="Zhan W."/>
            <person name="Jiang J.F."/>
            <person name="Wang Q."/>
            <person name="Zhang B."/>
            <person name="Ji P."/>
            <person name="Bell-Sakyi L."/>
            <person name="Cui X.M."/>
            <person name="Yuan T.T."/>
            <person name="Jiang B.G."/>
            <person name="Yang W.F."/>
            <person name="Lam T.T."/>
            <person name="Chang Q.C."/>
            <person name="Ding S.J."/>
            <person name="Wang X.J."/>
            <person name="Zhu J.G."/>
            <person name="Ruan X.D."/>
            <person name="Zhao L."/>
            <person name="Wei J.T."/>
            <person name="Ye R.Z."/>
            <person name="Que T.C."/>
            <person name="Du C.H."/>
            <person name="Zhou Y.H."/>
            <person name="Cheng J.X."/>
            <person name="Dai P.F."/>
            <person name="Guo W.B."/>
            <person name="Han X.H."/>
            <person name="Huang E.J."/>
            <person name="Li L.F."/>
            <person name="Wei W."/>
            <person name="Gao Y.C."/>
            <person name="Liu J.Z."/>
            <person name="Shao H.Z."/>
            <person name="Wang X."/>
            <person name="Wang C.C."/>
            <person name="Yang T.C."/>
            <person name="Huo Q.B."/>
            <person name="Li W."/>
            <person name="Chen H.Y."/>
            <person name="Chen S.E."/>
            <person name="Zhou L.G."/>
            <person name="Ni X.B."/>
            <person name="Tian J.H."/>
            <person name="Sheng Y."/>
            <person name="Liu T."/>
            <person name="Pan Y.S."/>
            <person name="Xia L.Y."/>
            <person name="Li J."/>
            <person name="Zhao F."/>
            <person name="Cao W.C."/>
        </authorList>
    </citation>
    <scope>NUCLEOTIDE SEQUENCE [LARGE SCALE GENOMIC DNA]</scope>
    <source>
        <strain evidence="1">Iper-2018</strain>
    </source>
</reference>
<evidence type="ECO:0000313" key="1">
    <source>
        <dbReference type="EMBL" id="KAG0431188.1"/>
    </source>
</evidence>
<keyword evidence="2" id="KW-1185">Reference proteome</keyword>
<name>A0AC60QBW9_IXOPE</name>
<organism evidence="1 2">
    <name type="scientific">Ixodes persulcatus</name>
    <name type="common">Taiga tick</name>
    <dbReference type="NCBI Taxonomy" id="34615"/>
    <lineage>
        <taxon>Eukaryota</taxon>
        <taxon>Metazoa</taxon>
        <taxon>Ecdysozoa</taxon>
        <taxon>Arthropoda</taxon>
        <taxon>Chelicerata</taxon>
        <taxon>Arachnida</taxon>
        <taxon>Acari</taxon>
        <taxon>Parasitiformes</taxon>
        <taxon>Ixodida</taxon>
        <taxon>Ixodoidea</taxon>
        <taxon>Ixodidae</taxon>
        <taxon>Ixodinae</taxon>
        <taxon>Ixodes</taxon>
    </lineage>
</organism>
<evidence type="ECO:0000313" key="2">
    <source>
        <dbReference type="Proteomes" id="UP000805193"/>
    </source>
</evidence>
<comment type="caution">
    <text evidence="1">The sequence shown here is derived from an EMBL/GenBank/DDBJ whole genome shotgun (WGS) entry which is preliminary data.</text>
</comment>